<accession>A0A6A4QRA9</accession>
<dbReference type="InterPro" id="IPR039300">
    <property type="entry name" value="JASON"/>
</dbReference>
<proteinExistence type="predicted"/>
<evidence type="ECO:0000313" key="3">
    <source>
        <dbReference type="Proteomes" id="UP000447434"/>
    </source>
</evidence>
<name>A0A6A4QRA9_LUPAL</name>
<keyword evidence="3" id="KW-1185">Reference proteome</keyword>
<organism evidence="2 3">
    <name type="scientific">Lupinus albus</name>
    <name type="common">White lupine</name>
    <name type="synonym">Lupinus termis</name>
    <dbReference type="NCBI Taxonomy" id="3870"/>
    <lineage>
        <taxon>Eukaryota</taxon>
        <taxon>Viridiplantae</taxon>
        <taxon>Streptophyta</taxon>
        <taxon>Embryophyta</taxon>
        <taxon>Tracheophyta</taxon>
        <taxon>Spermatophyta</taxon>
        <taxon>Magnoliopsida</taxon>
        <taxon>eudicotyledons</taxon>
        <taxon>Gunneridae</taxon>
        <taxon>Pentapetalae</taxon>
        <taxon>rosids</taxon>
        <taxon>fabids</taxon>
        <taxon>Fabales</taxon>
        <taxon>Fabaceae</taxon>
        <taxon>Papilionoideae</taxon>
        <taxon>50 kb inversion clade</taxon>
        <taxon>genistoids sensu lato</taxon>
        <taxon>core genistoids</taxon>
        <taxon>Genisteae</taxon>
        <taxon>Lupinus</taxon>
    </lineage>
</organism>
<dbReference type="Proteomes" id="UP000447434">
    <property type="component" value="Chromosome 4"/>
</dbReference>
<reference evidence="3" key="1">
    <citation type="journal article" date="2020" name="Nat. Commun.">
        <title>Genome sequence of the cluster root forming white lupin.</title>
        <authorList>
            <person name="Hufnagel B."/>
            <person name="Marques A."/>
            <person name="Soriano A."/>
            <person name="Marques L."/>
            <person name="Divol F."/>
            <person name="Doumas P."/>
            <person name="Sallet E."/>
            <person name="Mancinotti D."/>
            <person name="Carrere S."/>
            <person name="Marande W."/>
            <person name="Arribat S."/>
            <person name="Keller J."/>
            <person name="Huneau C."/>
            <person name="Blein T."/>
            <person name="Aime D."/>
            <person name="Laguerre M."/>
            <person name="Taylor J."/>
            <person name="Schubert V."/>
            <person name="Nelson M."/>
            <person name="Geu-Flores F."/>
            <person name="Crespi M."/>
            <person name="Gallardo-Guerrero K."/>
            <person name="Delaux P.-M."/>
            <person name="Salse J."/>
            <person name="Berges H."/>
            <person name="Guyot R."/>
            <person name="Gouzy J."/>
            <person name="Peret B."/>
        </authorList>
    </citation>
    <scope>NUCLEOTIDE SEQUENCE [LARGE SCALE GENOMIC DNA]</scope>
    <source>
        <strain evidence="3">cv. Amiga</strain>
    </source>
</reference>
<protein>
    <submittedName>
        <fullName evidence="2">Uncharacterized protein</fullName>
    </submittedName>
</protein>
<dbReference type="OrthoDB" id="1925835at2759"/>
<dbReference type="EMBL" id="WOCE01000004">
    <property type="protein sequence ID" value="KAE9616093.1"/>
    <property type="molecule type" value="Genomic_DNA"/>
</dbReference>
<comment type="caution">
    <text evidence="2">The sequence shown here is derived from an EMBL/GenBank/DDBJ whole genome shotgun (WGS) entry which is preliminary data.</text>
</comment>
<dbReference type="AlphaFoldDB" id="A0A6A4QRA9"/>
<dbReference type="GO" id="GO:0007142">
    <property type="term" value="P:male meiosis II"/>
    <property type="evidence" value="ECO:0007669"/>
    <property type="project" value="InterPro"/>
</dbReference>
<gene>
    <name evidence="2" type="ORF">Lalb_Chr04g0262111</name>
</gene>
<sequence>MKCFLLPCFGSKIKKSSNLPPQSFVEENQVEETIHYIAQLNGEVTFTKEVVVKNCEGKREEEEKAGREDGIAYIAEKKQVHAIKDNLDECASDSLFSLSIDSKKHVSLDNVEVNSPMQKLPSIRKVEHEAVAIKPEEQPNLISIIRIVNNSCQESSALEENNENVNVDESDFDVTFEDDEKKRECAEDVNRTLFQEESSESLFSLSIDSRKRISSAGNVDSEVNSLIMPAAAEQGMRIEHDVLNPIENIITQQGKMVKTTVCKMKDNKENINLVMQDVDIDNIPISPEPNLMLSSYKTRKKFNNNKQQEIGVDTSLSSWLVEPETTPVAMKSSDYSARKHTPKEGRGSSSVLSHEDRPILGALSIEEIRKYSSVSATLSRSRSPDETPIIGTVGSYWSHREQCMDSELDKHRKDGRIKCSSTIKRKLERTFEDEFEHFLIFNRR</sequence>
<feature type="region of interest" description="Disordered" evidence="1">
    <location>
        <begin position="330"/>
        <end position="353"/>
    </location>
</feature>
<evidence type="ECO:0000313" key="2">
    <source>
        <dbReference type="EMBL" id="KAE9616093.1"/>
    </source>
</evidence>
<dbReference type="PANTHER" id="PTHR33318:SF22">
    <property type="entry name" value="SUPPRESSOR PROTEIN SRP40-LIKE ISOFORM X1"/>
    <property type="match status" value="1"/>
</dbReference>
<evidence type="ECO:0000256" key="1">
    <source>
        <dbReference type="SAM" id="MobiDB-lite"/>
    </source>
</evidence>
<dbReference type="PANTHER" id="PTHR33318">
    <property type="entry name" value="ASPARTYL/GLUTAMYL-TRNA(ASN/GLN) AMIDOTRANSFERASE SUBUNIT"/>
    <property type="match status" value="1"/>
</dbReference>